<protein>
    <submittedName>
        <fullName evidence="2">Uncharacterized protein</fullName>
    </submittedName>
</protein>
<keyword evidence="1" id="KW-1133">Transmembrane helix</keyword>
<accession>A0A4Q9MRC7</accession>
<dbReference type="EMBL" id="ML143412">
    <property type="protein sequence ID" value="TBU29618.1"/>
    <property type="molecule type" value="Genomic_DNA"/>
</dbReference>
<keyword evidence="1" id="KW-0472">Membrane</keyword>
<feature type="transmembrane region" description="Helical" evidence="1">
    <location>
        <begin position="12"/>
        <end position="35"/>
    </location>
</feature>
<organism evidence="2">
    <name type="scientific">Dichomitus squalens</name>
    <dbReference type="NCBI Taxonomy" id="114155"/>
    <lineage>
        <taxon>Eukaryota</taxon>
        <taxon>Fungi</taxon>
        <taxon>Dikarya</taxon>
        <taxon>Basidiomycota</taxon>
        <taxon>Agaricomycotina</taxon>
        <taxon>Agaricomycetes</taxon>
        <taxon>Polyporales</taxon>
        <taxon>Polyporaceae</taxon>
        <taxon>Dichomitus</taxon>
    </lineage>
</organism>
<dbReference type="Proteomes" id="UP000292957">
    <property type="component" value="Unassembled WGS sequence"/>
</dbReference>
<evidence type="ECO:0000256" key="1">
    <source>
        <dbReference type="SAM" id="Phobius"/>
    </source>
</evidence>
<dbReference type="OrthoDB" id="2562493at2759"/>
<evidence type="ECO:0000313" key="2">
    <source>
        <dbReference type="EMBL" id="TBU29618.1"/>
    </source>
</evidence>
<reference evidence="2" key="1">
    <citation type="submission" date="2019-01" db="EMBL/GenBank/DDBJ databases">
        <title>Draft genome sequences of three monokaryotic isolates of the white-rot basidiomycete fungus Dichomitus squalens.</title>
        <authorList>
            <consortium name="DOE Joint Genome Institute"/>
            <person name="Lopez S.C."/>
            <person name="Andreopoulos B."/>
            <person name="Pangilinan J."/>
            <person name="Lipzen A."/>
            <person name="Riley R."/>
            <person name="Ahrendt S."/>
            <person name="Ng V."/>
            <person name="Barry K."/>
            <person name="Daum C."/>
            <person name="Grigoriev I.V."/>
            <person name="Hilden K.S."/>
            <person name="Makela M.R."/>
            <person name="de Vries R.P."/>
        </authorList>
    </citation>
    <scope>NUCLEOTIDE SEQUENCE [LARGE SCALE GENOMIC DNA]</scope>
    <source>
        <strain evidence="2">OM18370.1</strain>
    </source>
</reference>
<dbReference type="AlphaFoldDB" id="A0A4Q9MRC7"/>
<gene>
    <name evidence="2" type="ORF">BD311DRAFT_756487</name>
</gene>
<keyword evidence="1" id="KW-0812">Transmembrane</keyword>
<name>A0A4Q9MRC7_9APHY</name>
<sequence length="105" mass="11522">MPSVESVPISKILGPVMLGVCVNAFSNGFSVLHFVQYCTRLSKDPRPNTQPPVTWTFSVDTAHTVAHCLGCDSHSSSTISRTLHTYLRRNGRLLLLLSSLPPSRD</sequence>
<proteinExistence type="predicted"/>